<dbReference type="InterPro" id="IPR011044">
    <property type="entry name" value="Quino_amine_DH_bsu"/>
</dbReference>
<keyword evidence="2" id="KW-0805">Transcription regulation</keyword>
<evidence type="ECO:0000256" key="2">
    <source>
        <dbReference type="ARBA" id="ARBA00023015"/>
    </source>
</evidence>
<sequence>MRYRAGKARYHAGIAAIDGRHVEVESREVGIAVLGPLTIEGEHKVLGRRDRVVLAALAVHPGEVVSAEALADVLWGEQVPPSWAKIVQGCVVRLRKLLGSRAIETSPLGYRLTLPVDDVDAQRFERAVGRARGLLAAGDAERAALVLADALTLWRGRPLTELDGWDPARIEAARLVELRHSAEELYVESALRAGQHDKVLDKAQAFVGEAPLRERRWILLATAQYQAGRQGEALKTIRQLRAVLNRELGLDPSPELDALEQAILRQDPSLVVESALPEPSAACPYPGLKSYDVDDAEVFFGRDADVAACLRRLSDSSVLAVVGPSGCGKSSLVRAGVAAALRRDGVRVVVMTPGVHPVAALAAVMPGTGPPPALLVDQCEEAFSLCQDAAERATFLTTLAAHLTVAPLILSFRADRLADISSHPAFARVVERGLYLLAAMAETDLRAAIEEPARLASLVVEPGLVDLLVGEVADQPGALPLMSHALAETWQRREGRTLTVAGYRATGGIRGAVAQSAEQVYAQVSLEQRTVLRGLLLRLVTPGPEGEPVRSRLPRRLVVTGPENDAMVDLLIGARLVTSDDGVVELAHEALARAWPRLRGWLDDDLEGQRILHHLATVADSWDTLGRPDSELYRGARLANALDWQEGSKPTLTETEQAFLAASKRLSEAELRAAEDTARYQIRVNRRLRTALGTAALLLVGALVAGLVAVGQADRADQEAAAAERAALVADAGRAGAKAVVKDDVDESLLLAVAGIRLHETPESRANLLAVLAKQPRLIRSVETERLDTYAVDVSPDGARVALYDPNGTTLLYDPTTGELKGAHRPKTMPEGSVRREGWAAAAFGPDSRHVAAGMPSPTTHPVRLLDPRTLEPAPESQQLPHFTVPARATHLDYSHDGNSLVAVIKFYANGTLNDYTTGSVLVWNVRQGTQPSVRRTLPLSADAVRARVQISPTGDRVYTTRPLTGYDVGTGKELFSRTDLSSNGIDVTRDGKLLALAGEMPPGSGSGIGDVVLIDAATGAVKGRLPGDDEILTVRFSRDGTRLVSTTAAPKTIVWDVAEGRVVEELEIRDQDLWDVGFSPDDETLYTAGNGALRSWDLSGKRRYLTQVKKPPGLDHGCVIPAPGGRTIYRQGRSGIGFIDVETDQATKPTVLSGDWFAIDSASCGTWHPGGERFAAVKSGVLRVWNTRAGQVIAQRRLPGGPVQDLDYSGRDGSRIAIGQASGMATLLDSDTLKPVGKPVQVGVPIAWLSASPDNRSAVVLTGGRNFGLDFVVPSTGWALLDLEAGTAIRTGPLAMRDPEIATFSPDGRHVAIGSHHGEVMVLDTATGTAVRPPAKLQEDPINSLAYSADGSRLVSSGADGTVTLIDGDTAALFGSVVIPQQTLATADFRPDGRTVVIASYDDGIYHWDTRLEHAIEHACQAAGRDLTSEEWRENFGDRPFHKTCP</sequence>
<reference evidence="8 9" key="1">
    <citation type="submission" date="2019-03" db="EMBL/GenBank/DDBJ databases">
        <title>Genomic Encyclopedia of Type Strains, Phase III (KMG-III): the genomes of soil and plant-associated and newly described type strains.</title>
        <authorList>
            <person name="Whitman W."/>
        </authorList>
    </citation>
    <scope>NUCLEOTIDE SEQUENCE [LARGE SCALE GENOMIC DNA]</scope>
    <source>
        <strain evidence="8 9">VKM Ac-2527</strain>
    </source>
</reference>
<keyword evidence="4" id="KW-0804">Transcription</keyword>
<proteinExistence type="inferred from homology"/>
<dbReference type="SUPFAM" id="SSF48452">
    <property type="entry name" value="TPR-like"/>
    <property type="match status" value="1"/>
</dbReference>
<evidence type="ECO:0000313" key="8">
    <source>
        <dbReference type="EMBL" id="TDO30994.1"/>
    </source>
</evidence>
<dbReference type="InterPro" id="IPR011990">
    <property type="entry name" value="TPR-like_helical_dom_sf"/>
</dbReference>
<name>A0A4R6J6A9_9ACTN</name>
<evidence type="ECO:0000259" key="7">
    <source>
        <dbReference type="PROSITE" id="PS51755"/>
    </source>
</evidence>
<dbReference type="SUPFAM" id="SSF50998">
    <property type="entry name" value="Quinoprotein alcohol dehydrogenase-like"/>
    <property type="match status" value="1"/>
</dbReference>
<accession>A0A4R6J6A9</accession>
<dbReference type="PROSITE" id="PS50082">
    <property type="entry name" value="WD_REPEATS_2"/>
    <property type="match status" value="1"/>
</dbReference>
<dbReference type="SMART" id="SM01043">
    <property type="entry name" value="BTAD"/>
    <property type="match status" value="1"/>
</dbReference>
<dbReference type="GO" id="GO:0006355">
    <property type="term" value="P:regulation of DNA-templated transcription"/>
    <property type="evidence" value="ECO:0007669"/>
    <property type="project" value="InterPro"/>
</dbReference>
<dbReference type="SMART" id="SM00320">
    <property type="entry name" value="WD40"/>
    <property type="match status" value="8"/>
</dbReference>
<dbReference type="SUPFAM" id="SSF52540">
    <property type="entry name" value="P-loop containing nucleoside triphosphate hydrolases"/>
    <property type="match status" value="1"/>
</dbReference>
<dbReference type="EMBL" id="SNWQ01000034">
    <property type="protein sequence ID" value="TDO30994.1"/>
    <property type="molecule type" value="Genomic_DNA"/>
</dbReference>
<dbReference type="Pfam" id="PF00400">
    <property type="entry name" value="WD40"/>
    <property type="match status" value="1"/>
</dbReference>
<dbReference type="Gene3D" id="1.25.40.10">
    <property type="entry name" value="Tetratricopeptide repeat domain"/>
    <property type="match status" value="1"/>
</dbReference>
<dbReference type="InterPro" id="IPR001680">
    <property type="entry name" value="WD40_rpt"/>
</dbReference>
<dbReference type="Gene3D" id="1.10.10.10">
    <property type="entry name" value="Winged helix-like DNA-binding domain superfamily/Winged helix DNA-binding domain"/>
    <property type="match status" value="1"/>
</dbReference>
<keyword evidence="3 6" id="KW-0238">DNA-binding</keyword>
<dbReference type="SMART" id="SM00862">
    <property type="entry name" value="Trans_reg_C"/>
    <property type="match status" value="1"/>
</dbReference>
<keyword evidence="9" id="KW-1185">Reference proteome</keyword>
<dbReference type="PANTHER" id="PTHR35807">
    <property type="entry name" value="TRANSCRIPTIONAL REGULATOR REDD-RELATED"/>
    <property type="match status" value="1"/>
</dbReference>
<dbReference type="OrthoDB" id="134501at2"/>
<feature type="repeat" description="WD" evidence="5">
    <location>
        <begin position="1336"/>
        <end position="1368"/>
    </location>
</feature>
<dbReference type="GO" id="GO:0000160">
    <property type="term" value="P:phosphorelay signal transduction system"/>
    <property type="evidence" value="ECO:0007669"/>
    <property type="project" value="InterPro"/>
</dbReference>
<dbReference type="GO" id="GO:0003677">
    <property type="term" value="F:DNA binding"/>
    <property type="evidence" value="ECO:0007669"/>
    <property type="project" value="UniProtKB-UniRule"/>
</dbReference>
<dbReference type="SUPFAM" id="SSF50969">
    <property type="entry name" value="YVTN repeat-like/Quinoprotein amine dehydrogenase"/>
    <property type="match status" value="1"/>
</dbReference>
<evidence type="ECO:0000256" key="1">
    <source>
        <dbReference type="ARBA" id="ARBA00005820"/>
    </source>
</evidence>
<dbReference type="InterPro" id="IPR036388">
    <property type="entry name" value="WH-like_DNA-bd_sf"/>
</dbReference>
<dbReference type="GO" id="GO:0005829">
    <property type="term" value="C:cytosol"/>
    <property type="evidence" value="ECO:0007669"/>
    <property type="project" value="UniProtKB-ARBA"/>
</dbReference>
<evidence type="ECO:0000313" key="9">
    <source>
        <dbReference type="Proteomes" id="UP000295388"/>
    </source>
</evidence>
<dbReference type="Pfam" id="PF20703">
    <property type="entry name" value="nSTAND1"/>
    <property type="match status" value="1"/>
</dbReference>
<dbReference type="PROSITE" id="PS51755">
    <property type="entry name" value="OMPR_PHOB"/>
    <property type="match status" value="1"/>
</dbReference>
<protein>
    <submittedName>
        <fullName evidence="8">DNA-binding SARP family transcriptional activator</fullName>
    </submittedName>
</protein>
<dbReference type="Proteomes" id="UP000295388">
    <property type="component" value="Unassembled WGS sequence"/>
</dbReference>
<feature type="DNA-binding region" description="OmpR/PhoB-type" evidence="6">
    <location>
        <begin position="12"/>
        <end position="114"/>
    </location>
</feature>
<feature type="domain" description="OmpR/PhoB-type" evidence="7">
    <location>
        <begin position="12"/>
        <end position="114"/>
    </location>
</feature>
<dbReference type="InterPro" id="IPR027417">
    <property type="entry name" value="P-loop_NTPase"/>
</dbReference>
<dbReference type="InterPro" id="IPR016032">
    <property type="entry name" value="Sig_transdc_resp-reg_C-effctor"/>
</dbReference>
<dbReference type="SUPFAM" id="SSF46894">
    <property type="entry name" value="C-terminal effector domain of the bipartite response regulators"/>
    <property type="match status" value="1"/>
</dbReference>
<dbReference type="InterPro" id="IPR049052">
    <property type="entry name" value="nSTAND1"/>
</dbReference>
<dbReference type="InterPro" id="IPR001867">
    <property type="entry name" value="OmpR/PhoB-type_DNA-bd"/>
</dbReference>
<dbReference type="CDD" id="cd15831">
    <property type="entry name" value="BTAD"/>
    <property type="match status" value="1"/>
</dbReference>
<dbReference type="PANTHER" id="PTHR35807:SF1">
    <property type="entry name" value="TRANSCRIPTIONAL REGULATOR REDD"/>
    <property type="match status" value="1"/>
</dbReference>
<dbReference type="InterPro" id="IPR015943">
    <property type="entry name" value="WD40/YVTN_repeat-like_dom_sf"/>
</dbReference>
<dbReference type="InterPro" id="IPR011047">
    <property type="entry name" value="Quinoprotein_ADH-like_sf"/>
</dbReference>
<evidence type="ECO:0000256" key="5">
    <source>
        <dbReference type="PROSITE-ProRule" id="PRU00221"/>
    </source>
</evidence>
<keyword evidence="5" id="KW-0853">WD repeat</keyword>
<organism evidence="8 9">
    <name type="scientific">Kribbella caucasensis</name>
    <dbReference type="NCBI Taxonomy" id="2512215"/>
    <lineage>
        <taxon>Bacteria</taxon>
        <taxon>Bacillati</taxon>
        <taxon>Actinomycetota</taxon>
        <taxon>Actinomycetes</taxon>
        <taxon>Propionibacteriales</taxon>
        <taxon>Kribbellaceae</taxon>
        <taxon>Kribbella</taxon>
    </lineage>
</organism>
<evidence type="ECO:0000256" key="6">
    <source>
        <dbReference type="PROSITE-ProRule" id="PRU01091"/>
    </source>
</evidence>
<evidence type="ECO:0000256" key="4">
    <source>
        <dbReference type="ARBA" id="ARBA00023163"/>
    </source>
</evidence>
<dbReference type="InterPro" id="IPR051677">
    <property type="entry name" value="AfsR-DnrI-RedD_regulator"/>
</dbReference>
<dbReference type="Pfam" id="PF00486">
    <property type="entry name" value="Trans_reg_C"/>
    <property type="match status" value="1"/>
</dbReference>
<dbReference type="Pfam" id="PF03704">
    <property type="entry name" value="BTAD"/>
    <property type="match status" value="1"/>
</dbReference>
<comment type="caution">
    <text evidence="8">The sequence shown here is derived from an EMBL/GenBank/DDBJ whole genome shotgun (WGS) entry which is preliminary data.</text>
</comment>
<evidence type="ECO:0000256" key="3">
    <source>
        <dbReference type="ARBA" id="ARBA00023125"/>
    </source>
</evidence>
<dbReference type="Gene3D" id="2.130.10.10">
    <property type="entry name" value="YVTN repeat-like/Quinoprotein amine dehydrogenase"/>
    <property type="match status" value="4"/>
</dbReference>
<dbReference type="InterPro" id="IPR005158">
    <property type="entry name" value="BTAD"/>
</dbReference>
<gene>
    <name evidence="8" type="ORF">EV643_13418</name>
</gene>
<comment type="similarity">
    <text evidence="1">Belongs to the AfsR/DnrI/RedD regulatory family.</text>
</comment>